<name>A0A6B8KEE1_9HYPH</name>
<reference evidence="1 2" key="1">
    <citation type="submission" date="2019-11" db="EMBL/GenBank/DDBJ databases">
        <title>The genome sequence of Methylocystis heyeri.</title>
        <authorList>
            <person name="Oshkin I.Y."/>
            <person name="Miroshnikov K."/>
            <person name="Dedysh S.N."/>
        </authorList>
    </citation>
    <scope>NUCLEOTIDE SEQUENCE [LARGE SCALE GENOMIC DNA]</scope>
    <source>
        <strain evidence="1 2">H2</strain>
    </source>
</reference>
<protein>
    <submittedName>
        <fullName evidence="1">Uncharacterized protein</fullName>
    </submittedName>
</protein>
<organism evidence="1 2">
    <name type="scientific">Methylocystis heyeri</name>
    <dbReference type="NCBI Taxonomy" id="391905"/>
    <lineage>
        <taxon>Bacteria</taxon>
        <taxon>Pseudomonadati</taxon>
        <taxon>Pseudomonadota</taxon>
        <taxon>Alphaproteobacteria</taxon>
        <taxon>Hyphomicrobiales</taxon>
        <taxon>Methylocystaceae</taxon>
        <taxon>Methylocystis</taxon>
    </lineage>
</organism>
<dbReference type="EMBL" id="CP046052">
    <property type="protein sequence ID" value="QGM44938.1"/>
    <property type="molecule type" value="Genomic_DNA"/>
</dbReference>
<dbReference type="KEGG" id="mhey:H2LOC_004130"/>
<keyword evidence="2" id="KW-1185">Reference proteome</keyword>
<evidence type="ECO:0000313" key="1">
    <source>
        <dbReference type="EMBL" id="QGM44938.1"/>
    </source>
</evidence>
<gene>
    <name evidence="1" type="ORF">H2LOC_004130</name>
</gene>
<accession>A0A6B8KEE1</accession>
<dbReference type="Proteomes" id="UP000309061">
    <property type="component" value="Chromosome"/>
</dbReference>
<dbReference type="RefSeq" id="WP_136495230.1">
    <property type="nucleotide sequence ID" value="NZ_CP046052.1"/>
</dbReference>
<sequence>MANKNIVRLLEAKFSESQRDLRSAVIDFGISDEKLLELRAAVRRAEQDLQDAKKKKGILGVLGL</sequence>
<dbReference type="AlphaFoldDB" id="A0A6B8KEE1"/>
<proteinExistence type="predicted"/>
<evidence type="ECO:0000313" key="2">
    <source>
        <dbReference type="Proteomes" id="UP000309061"/>
    </source>
</evidence>